<dbReference type="NCBIfam" id="NF041492">
    <property type="entry name" value="MobF"/>
    <property type="match status" value="1"/>
</dbReference>
<dbReference type="Pfam" id="PF08751">
    <property type="entry name" value="TrwC"/>
    <property type="match status" value="1"/>
</dbReference>
<dbReference type="RefSeq" id="WP_091454874.1">
    <property type="nucleotide sequence ID" value="NZ_FMZZ01000013.1"/>
</dbReference>
<accession>A0A1G6VS47</accession>
<dbReference type="OrthoDB" id="4524286at2"/>
<sequence>MEERCTVITVRKLTPGGYEYLTGSVACADRELEPGESLADYYFGHGYPPGEWLGRGAAELGVHGQVSAAQIQALFGEGRHPDADRIQAELIAAGHSEKEALEATRLGRRFYQYNALDQLRSDVIAAYKQHNLDNGRPPGAPIDDDTRAGLRREVQERAYADAHEGRAPSGEELTAWLAEQKRALKSATSGYELVIAPTKGFSLLMALGDKPARELATSIHRQAVRDTVSYLEDNVAYTRRGDGGYTQHDTRGITAAAFDHWDSRAGDPHLHTHVLISAKVQGPDGKWTAIDGRTIYAATVTMSEFYNSRVRDLAREHGASWTERPHEGIDLKRPVWELDGVPDDLLAGFSRRASQVEQERARQIARFRREHGHEPSPKEVLEISRRAQYATRSAKQPPRTFVEHLRRWRGEAEKMVDPAMVAELGRRVFGAEPEPVAELDIPALAEATVAVVSDHYAHFNRWHLEAEAHRQTAHLRVAPGARDAVIGDVVGAVLASEDLIALTPPSLVDEPAALRRRSGESVFVEHNSGRYTTDRTLREESALAGWGQLGDGRKLQPATVNRVLGEAPRLSFRQRAAVMTFALSGRRVQLLYAPAGTGKTSSMRVYAEAVRAEGGRVFAFGPSARAAHELATAIDARPHTLHQVTTAQAIGVVEKAFPFRRGDVLIIDEISMAGTHTLYDVVRYALQRGADVRLVGDDRQLSAVEAGGAIRWFAHLNGALRLRQVVRFHDREQGAASLLLHESNPAGLDYYFDRGWVSEGSRETIRDAAHRAWRADLDGGRQSLLIVAANADVTALNHEARALRISRGDVDDGVTVQLHDGTIAGRGDWVVTRHNDRLRTVFGGKDFVKNGDTWTVLAVRGDGALKLRHHEHKGTLVLPADYVAEDVELAYASTINRVQGMTSLGSAHAIATKGIFREQLYTLLTRAVHDNRIYVETVEHTIDSHQETPLERTARGMLEQALARSSAETSANEELEAGLVAAESLNTLVGRHDYVATLGAEEVVEAVLTDLVPELLDQPAAPALRQTVRTAEALGWDAAHLVASALAGRPLDTTNADDPAAVLQWRIEQQVLTGTPPPRAAAPTLAAVNRWRTLIDNVFPAAAVEEPSWEQVWRLGAAAASEGLDVDSAVTQAATWLARRPSNDPVTDHDAALEAVRTALQAQRDSGGGWQPAVPWLARPRPDLADQPELVDFLRRSNAAIATRVQELRTTTAVEEPAWTARLGPRPVDDAAAAVRWDTAVGLAAAYRDTYNITSDAPWYPLGDKPSGIGQQAQAWTALMRQWAAGFADEPDSDDRVEAVSERGLLDGVNQDELLAALIDDAPAQGADESLADLARRYHRAVRHADEQHIDAHITRVLTERAPSALGQNAEPALRWLLHRAHNQGWPVEQVVPDQDSLATLAGARDPAALLYRRVEARIHRAAPPQEPEALDGPLPWLPAALPGALDHQPDLAQHLADLAHAITEQAARLREEIVISPPAWAAGLGPRPTNAVAAARWTDLAAAAAAYRATFDITTDSPDAPLGVRPPDDGPRARAWKTITDQWRPVMTTADDKYAANQDLINRLREKVRTSAEDRVEDAEALADHYRAEADDLRSDLNTTREAHLDDALHDIEEQRDLGSSLGH</sequence>
<feature type="domain" description="TrwC relaxase" evidence="2">
    <location>
        <begin position="16"/>
        <end position="414"/>
    </location>
</feature>
<dbReference type="Proteomes" id="UP000199501">
    <property type="component" value="Unassembled WGS sequence"/>
</dbReference>
<feature type="coiled-coil region" evidence="1">
    <location>
        <begin position="1570"/>
        <end position="1604"/>
    </location>
</feature>
<evidence type="ECO:0000259" key="2">
    <source>
        <dbReference type="Pfam" id="PF08751"/>
    </source>
</evidence>
<dbReference type="InterPro" id="IPR014862">
    <property type="entry name" value="TrwC"/>
</dbReference>
<evidence type="ECO:0000313" key="3">
    <source>
        <dbReference type="EMBL" id="SDD56243.1"/>
    </source>
</evidence>
<evidence type="ECO:0000256" key="1">
    <source>
        <dbReference type="SAM" id="Coils"/>
    </source>
</evidence>
<evidence type="ECO:0000313" key="4">
    <source>
        <dbReference type="Proteomes" id="UP000199501"/>
    </source>
</evidence>
<dbReference type="SUPFAM" id="SSF52540">
    <property type="entry name" value="P-loop containing nucleoside triphosphate hydrolases"/>
    <property type="match status" value="2"/>
</dbReference>
<reference evidence="4" key="1">
    <citation type="submission" date="2016-10" db="EMBL/GenBank/DDBJ databases">
        <authorList>
            <person name="Varghese N."/>
            <person name="Submissions S."/>
        </authorList>
    </citation>
    <scope>NUCLEOTIDE SEQUENCE [LARGE SCALE GENOMIC DNA]</scope>
    <source>
        <strain evidence="4">IBRC-M 10403</strain>
    </source>
</reference>
<dbReference type="Gene3D" id="2.30.30.940">
    <property type="match status" value="1"/>
</dbReference>
<organism evidence="3 4">
    <name type="scientific">Actinokineospora iranica</name>
    <dbReference type="NCBI Taxonomy" id="1271860"/>
    <lineage>
        <taxon>Bacteria</taxon>
        <taxon>Bacillati</taxon>
        <taxon>Actinomycetota</taxon>
        <taxon>Actinomycetes</taxon>
        <taxon>Pseudonocardiales</taxon>
        <taxon>Pseudonocardiaceae</taxon>
        <taxon>Actinokineospora</taxon>
    </lineage>
</organism>
<name>A0A1G6VS47_9PSEU</name>
<gene>
    <name evidence="3" type="ORF">SAMN05216174_11359</name>
</gene>
<proteinExistence type="predicted"/>
<dbReference type="InterPro" id="IPR027417">
    <property type="entry name" value="P-loop_NTPase"/>
</dbReference>
<dbReference type="SUPFAM" id="SSF55464">
    <property type="entry name" value="Origin of replication-binding domain, RBD-like"/>
    <property type="match status" value="1"/>
</dbReference>
<dbReference type="Gene3D" id="3.40.50.300">
    <property type="entry name" value="P-loop containing nucleotide triphosphate hydrolases"/>
    <property type="match status" value="2"/>
</dbReference>
<protein>
    <submittedName>
        <fullName evidence="3">Conjugative relaxase domain-containing protein, TrwC/TraI family</fullName>
    </submittedName>
</protein>
<dbReference type="EMBL" id="FMZZ01000013">
    <property type="protein sequence ID" value="SDD56243.1"/>
    <property type="molecule type" value="Genomic_DNA"/>
</dbReference>
<dbReference type="Pfam" id="PF13604">
    <property type="entry name" value="AAA_30"/>
    <property type="match status" value="1"/>
</dbReference>
<keyword evidence="4" id="KW-1185">Reference proteome</keyword>
<dbReference type="STRING" id="1271860.SAMN05216174_11359"/>
<keyword evidence="1" id="KW-0175">Coiled coil</keyword>